<evidence type="ECO:0000313" key="9">
    <source>
        <dbReference type="EMBL" id="CCJ54573.1"/>
    </source>
</evidence>
<evidence type="ECO:0000256" key="4">
    <source>
        <dbReference type="ARBA" id="ARBA00023136"/>
    </source>
</evidence>
<evidence type="ECO:0000313" key="10">
    <source>
        <dbReference type="Proteomes" id="UP000007564"/>
    </source>
</evidence>
<dbReference type="OrthoDB" id="9779724at2"/>
<comment type="subcellular location">
    <subcellularLocation>
        <location evidence="1">Membrane</location>
    </subcellularLocation>
</comment>
<dbReference type="AlphaFoldDB" id="A0A0C6P8A2"/>
<dbReference type="KEGG" id="bbh:BN112_2656"/>
<dbReference type="HOGENOM" id="CLU_006756_3_4_4"/>
<dbReference type="PROSITE" id="PS51257">
    <property type="entry name" value="PROKAR_LIPOPROTEIN"/>
    <property type="match status" value="1"/>
</dbReference>
<feature type="chain" id="PRO_5002189970" evidence="7">
    <location>
        <begin position="23"/>
        <end position="545"/>
    </location>
</feature>
<reference evidence="9 10" key="1">
    <citation type="journal article" date="2012" name="BMC Genomics">
        <title>Comparative genomics of the classical Bordetella subspecies: the evolution and exchange of virulence-associated diversity amongst closely related pathogens.</title>
        <authorList>
            <person name="Park J."/>
            <person name="Zhang Y."/>
            <person name="Buboltz A.M."/>
            <person name="Zhang X."/>
            <person name="Schuster S.C."/>
            <person name="Ahuja U."/>
            <person name="Liu M."/>
            <person name="Miller J.F."/>
            <person name="Sebaihia M."/>
            <person name="Bentley S.D."/>
            <person name="Parkhill J."/>
            <person name="Harvill E.T."/>
        </authorList>
    </citation>
    <scope>NUCLEOTIDE SEQUENCE [LARGE SCALE GENOMIC DNA]</scope>
    <source>
        <strain evidence="9 10">253</strain>
    </source>
</reference>
<accession>A0A0C6P8A2</accession>
<dbReference type="SMART" id="SM00965">
    <property type="entry name" value="STN"/>
    <property type="match status" value="1"/>
</dbReference>
<dbReference type="GO" id="GO:0009306">
    <property type="term" value="P:protein secretion"/>
    <property type="evidence" value="ECO:0007669"/>
    <property type="project" value="InterPro"/>
</dbReference>
<feature type="domain" description="Secretin/TonB short N-terminal" evidence="8">
    <location>
        <begin position="111"/>
        <end position="162"/>
    </location>
</feature>
<evidence type="ECO:0000259" key="8">
    <source>
        <dbReference type="SMART" id="SM00965"/>
    </source>
</evidence>
<dbReference type="PANTHER" id="PTHR30332">
    <property type="entry name" value="PROBABLE GENERAL SECRETION PATHWAY PROTEIN D"/>
    <property type="match status" value="1"/>
</dbReference>
<dbReference type="NCBIfam" id="TIGR02519">
    <property type="entry name" value="pilus_MshL"/>
    <property type="match status" value="1"/>
</dbReference>
<dbReference type="InterPro" id="IPR004846">
    <property type="entry name" value="T2SS/T3SS_dom"/>
</dbReference>
<dbReference type="GO" id="GO:0015627">
    <property type="term" value="C:type II protein secretion system complex"/>
    <property type="evidence" value="ECO:0007669"/>
    <property type="project" value="TreeGrafter"/>
</dbReference>
<dbReference type="InterPro" id="IPR013358">
    <property type="entry name" value="Pilus_biogenesis_MshL"/>
</dbReference>
<dbReference type="GO" id="GO:0019867">
    <property type="term" value="C:outer membrane"/>
    <property type="evidence" value="ECO:0007669"/>
    <property type="project" value="InterPro"/>
</dbReference>
<name>A0A0C6P8A2_BORBO</name>
<protein>
    <submittedName>
        <fullName evidence="9">Putative type II secretion system protein</fullName>
    </submittedName>
</protein>
<feature type="signal peptide" evidence="7">
    <location>
        <begin position="1"/>
        <end position="22"/>
    </location>
</feature>
<evidence type="ECO:0000256" key="7">
    <source>
        <dbReference type="SAM" id="SignalP"/>
    </source>
</evidence>
<sequence>MKSRSFAPLAPLALVLALAGCADTPRSVQNFPKTDHAALQTTSNAVAEESAKLLAHNDEMLQRVQRIQPTVPKLDPIAPQYDPLEDKIISVNMHDAKVGQLLWALSDQLRMNLVVDPQVLDMPQRASLYLQRVSAREVFDRILQVFDLHGAVHGNVLTVSLMQERVFTIEMLGGNTALDIQTGGDVFGGSGSSGGSSTLRGDLKLSGKVGDDADAYKQLAEAIGKVLEDTSSGVPGGAPAEKSRYSLDRTTGSLYVRARPAKVRAVEELIRRNQATIRRQIQVEAQLIDIELNDGFEFGVDWNLLTNHLSGRYGSGAITASTPAGTQPGSGLLPRSINIPAQVIGSAAGVGGGIGFANDSFSVALNALRSFGSVKVLSNPTVRVRNGVPAYLSVGANVRYVTEISTTFNNIGGGSSNSSSDVQTDSLFSGVVVGVAPFIHEDGRVELFVHPMQTQVQPQSLALVDVGNGNSVTLPIINTKSITTTLNLNNGDTVVLGGLIDQQFTNANKGLPGLSDIPGAGVLFDNRSDSHKSRELVIILRVRVI</sequence>
<dbReference type="InterPro" id="IPR050810">
    <property type="entry name" value="Bact_Secretion_Sys_Channel"/>
</dbReference>
<evidence type="ECO:0000256" key="2">
    <source>
        <dbReference type="ARBA" id="ARBA00022448"/>
    </source>
</evidence>
<evidence type="ECO:0000256" key="1">
    <source>
        <dbReference type="ARBA" id="ARBA00004370"/>
    </source>
</evidence>
<organism evidence="9 10">
    <name type="scientific">Bordetella bronchiseptica 253</name>
    <dbReference type="NCBI Taxonomy" id="568707"/>
    <lineage>
        <taxon>Bacteria</taxon>
        <taxon>Pseudomonadati</taxon>
        <taxon>Pseudomonadota</taxon>
        <taxon>Betaproteobacteria</taxon>
        <taxon>Burkholderiales</taxon>
        <taxon>Alcaligenaceae</taxon>
        <taxon>Bordetella</taxon>
    </lineage>
</organism>
<proteinExistence type="inferred from homology"/>
<dbReference type="PANTHER" id="PTHR30332:SF24">
    <property type="entry name" value="SECRETIN GSPD-RELATED"/>
    <property type="match status" value="1"/>
</dbReference>
<dbReference type="PRINTS" id="PR00811">
    <property type="entry name" value="BCTERIALGSPD"/>
</dbReference>
<keyword evidence="3 7" id="KW-0732">Signal</keyword>
<evidence type="ECO:0000256" key="6">
    <source>
        <dbReference type="RuleBase" id="RU004003"/>
    </source>
</evidence>
<dbReference type="InterPro" id="IPR011662">
    <property type="entry name" value="Secretin/TonB_short_N"/>
</dbReference>
<dbReference type="Proteomes" id="UP000007564">
    <property type="component" value="Chromosome"/>
</dbReference>
<keyword evidence="4" id="KW-0472">Membrane</keyword>
<comment type="similarity">
    <text evidence="6">Belongs to the bacterial secretin family.</text>
</comment>
<keyword evidence="2" id="KW-0813">Transport</keyword>
<dbReference type="Pfam" id="PF00263">
    <property type="entry name" value="Secretin"/>
    <property type="match status" value="1"/>
</dbReference>
<dbReference type="RefSeq" id="WP_015064520.1">
    <property type="nucleotide sequence ID" value="NC_019382.1"/>
</dbReference>
<evidence type="ECO:0000256" key="5">
    <source>
        <dbReference type="ARBA" id="ARBA00023237"/>
    </source>
</evidence>
<dbReference type="EMBL" id="HE965806">
    <property type="protein sequence ID" value="CCJ54573.1"/>
    <property type="molecule type" value="Genomic_DNA"/>
</dbReference>
<gene>
    <name evidence="9" type="ORF">BN112_2656</name>
</gene>
<dbReference type="Gene3D" id="3.55.50.30">
    <property type="match status" value="1"/>
</dbReference>
<evidence type="ECO:0000256" key="3">
    <source>
        <dbReference type="ARBA" id="ARBA00022729"/>
    </source>
</evidence>
<keyword evidence="5" id="KW-0998">Cell outer membrane</keyword>
<dbReference type="InterPro" id="IPR001775">
    <property type="entry name" value="GspD/PilQ"/>
</dbReference>